<name>A0ABU0CTS5_9BACI</name>
<comment type="caution">
    <text evidence="1">The sequence shown here is derived from an EMBL/GenBank/DDBJ whole genome shotgun (WGS) entry which is preliminary data.</text>
</comment>
<evidence type="ECO:0000313" key="2">
    <source>
        <dbReference type="Proteomes" id="UP001232445"/>
    </source>
</evidence>
<accession>A0ABU0CTS5</accession>
<dbReference type="Gene3D" id="3.40.50.880">
    <property type="match status" value="1"/>
</dbReference>
<dbReference type="InterPro" id="IPR011697">
    <property type="entry name" value="Peptidase_C26"/>
</dbReference>
<gene>
    <name evidence="1" type="ORF">J2S00_002295</name>
</gene>
<sequence>MKVKIGITTGLEGEQQVKLSQDNVDAVVQAGGLPLLLPNVWEEDCIRQMVTELDGLLVTGGGDIDPTLFGEEPHPRLGTITPRRDFFEWQLIRLFLEANKPVLAICRGCQMLNIAAGGDMYQDIEAQHGTPPLQHTQHAPKTHASHYVHIAKSSMLYTILGKERIKVNSFHHQAIRRPAPGFEVSGRASDGIIEAFESKRHRFVLGLQWHPECLAAAGDPDSLKLFKALITATRKG</sequence>
<proteinExistence type="predicted"/>
<dbReference type="PANTHER" id="PTHR43235:SF1">
    <property type="entry name" value="GLUTAMINE AMIDOTRANSFERASE PB2B2.05-RELATED"/>
    <property type="match status" value="1"/>
</dbReference>
<dbReference type="PANTHER" id="PTHR43235">
    <property type="entry name" value="GLUTAMINE AMIDOTRANSFERASE PB2B2.05-RELATED"/>
    <property type="match status" value="1"/>
</dbReference>
<dbReference type="Pfam" id="PF07722">
    <property type="entry name" value="Peptidase_C26"/>
    <property type="match status" value="1"/>
</dbReference>
<keyword evidence="2" id="KW-1185">Reference proteome</keyword>
<evidence type="ECO:0000313" key="1">
    <source>
        <dbReference type="EMBL" id="MDQ0339507.1"/>
    </source>
</evidence>
<protein>
    <submittedName>
        <fullName evidence="1">Glutamine amidotransferase</fullName>
    </submittedName>
</protein>
<dbReference type="SUPFAM" id="SSF52317">
    <property type="entry name" value="Class I glutamine amidotransferase-like"/>
    <property type="match status" value="1"/>
</dbReference>
<dbReference type="EMBL" id="JAUSUQ010000008">
    <property type="protein sequence ID" value="MDQ0339507.1"/>
    <property type="molecule type" value="Genomic_DNA"/>
</dbReference>
<dbReference type="PROSITE" id="PS51273">
    <property type="entry name" value="GATASE_TYPE_1"/>
    <property type="match status" value="1"/>
</dbReference>
<reference evidence="1 2" key="1">
    <citation type="submission" date="2023-07" db="EMBL/GenBank/DDBJ databases">
        <title>Genomic Encyclopedia of Type Strains, Phase IV (KMG-IV): sequencing the most valuable type-strain genomes for metagenomic binning, comparative biology and taxonomic classification.</title>
        <authorList>
            <person name="Goeker M."/>
        </authorList>
    </citation>
    <scope>NUCLEOTIDE SEQUENCE [LARGE SCALE GENOMIC DNA]</scope>
    <source>
        <strain evidence="1 2">DSM 17740</strain>
    </source>
</reference>
<dbReference type="InterPro" id="IPR044668">
    <property type="entry name" value="PuuD-like"/>
</dbReference>
<organism evidence="1 2">
    <name type="scientific">Caldalkalibacillus uzonensis</name>
    <dbReference type="NCBI Taxonomy" id="353224"/>
    <lineage>
        <taxon>Bacteria</taxon>
        <taxon>Bacillati</taxon>
        <taxon>Bacillota</taxon>
        <taxon>Bacilli</taxon>
        <taxon>Bacillales</taxon>
        <taxon>Bacillaceae</taxon>
        <taxon>Caldalkalibacillus</taxon>
    </lineage>
</organism>
<keyword evidence="1" id="KW-0315">Glutamine amidotransferase</keyword>
<dbReference type="CDD" id="cd01745">
    <property type="entry name" value="GATase1_2"/>
    <property type="match status" value="1"/>
</dbReference>
<dbReference type="InterPro" id="IPR029062">
    <property type="entry name" value="Class_I_gatase-like"/>
</dbReference>
<dbReference type="RefSeq" id="WP_307339584.1">
    <property type="nucleotide sequence ID" value="NZ_JAUSUQ010000008.1"/>
</dbReference>
<dbReference type="Proteomes" id="UP001232445">
    <property type="component" value="Unassembled WGS sequence"/>
</dbReference>